<dbReference type="InterPro" id="IPR036091">
    <property type="entry name" value="Prodiol/glycerol_DeHase__sf_su"/>
</dbReference>
<accession>A0A4Y7RIA0</accession>
<evidence type="ECO:0000313" key="2">
    <source>
        <dbReference type="Proteomes" id="UP000298324"/>
    </source>
</evidence>
<dbReference type="Gene3D" id="1.10.1510.20">
    <property type="entry name" value="Propanediol/glycerol dehydratase, small subunit"/>
    <property type="match status" value="1"/>
</dbReference>
<name>A0A4Y7RIA0_9FIRM</name>
<dbReference type="PIRSF" id="PIRSF018505">
    <property type="entry name" value="Prpndl_dhdrts_sm"/>
    <property type="match status" value="1"/>
</dbReference>
<dbReference type="Pfam" id="PF02287">
    <property type="entry name" value="Dehydratase_SU"/>
    <property type="match status" value="1"/>
</dbReference>
<dbReference type="RefSeq" id="WP_190240109.1">
    <property type="nucleotide sequence ID" value="NZ_QFGA01000001.1"/>
</dbReference>
<dbReference type="GO" id="GO:0050215">
    <property type="term" value="F:propanediol dehydratase activity"/>
    <property type="evidence" value="ECO:0007669"/>
    <property type="project" value="UniProtKB-EC"/>
</dbReference>
<protein>
    <submittedName>
        <fullName evidence="1">Propanediol dehydratase small subunit</fullName>
        <ecNumber evidence="1">4.2.1.28</ecNumber>
    </submittedName>
</protein>
<dbReference type="EC" id="4.2.1.28" evidence="1"/>
<dbReference type="Proteomes" id="UP000298324">
    <property type="component" value="Unassembled WGS sequence"/>
</dbReference>
<dbReference type="AlphaFoldDB" id="A0A4Y7RIA0"/>
<sequence length="138" mass="15760">MSYIKQYPFAEKSPGLIKGISGKKLDEIDLKKIISGEIDNMDIRISPETLELQAKVAEEQGRTQFAANLRRAKELCVVPDGIILEIYDKLRPYRVTKKELLDIADDLETKYNATLNAELVREAVHHYEERGVLKSEEV</sequence>
<keyword evidence="1" id="KW-0456">Lyase</keyword>
<organism evidence="1 2">
    <name type="scientific">Pelotomaculum schinkii</name>
    <dbReference type="NCBI Taxonomy" id="78350"/>
    <lineage>
        <taxon>Bacteria</taxon>
        <taxon>Bacillati</taxon>
        <taxon>Bacillota</taxon>
        <taxon>Clostridia</taxon>
        <taxon>Eubacteriales</taxon>
        <taxon>Desulfotomaculaceae</taxon>
        <taxon>Pelotomaculum</taxon>
    </lineage>
</organism>
<proteinExistence type="predicted"/>
<comment type="caution">
    <text evidence="1">The sequence shown here is derived from an EMBL/GenBank/DDBJ whole genome shotgun (WGS) entry which is preliminary data.</text>
</comment>
<keyword evidence="2" id="KW-1185">Reference proteome</keyword>
<dbReference type="InterPro" id="IPR003207">
    <property type="entry name" value="Ppandiol/glycerol_DeHydtase_su"/>
</dbReference>
<evidence type="ECO:0000313" key="1">
    <source>
        <dbReference type="EMBL" id="TEB08533.1"/>
    </source>
</evidence>
<reference evidence="1 2" key="1">
    <citation type="journal article" date="2018" name="Environ. Microbiol.">
        <title>Novel energy conservation strategies and behaviour of Pelotomaculum schinkii driving syntrophic propionate catabolism.</title>
        <authorList>
            <person name="Hidalgo-Ahumada C.A.P."/>
            <person name="Nobu M.K."/>
            <person name="Narihiro T."/>
            <person name="Tamaki H."/>
            <person name="Liu W.T."/>
            <person name="Kamagata Y."/>
            <person name="Stams A.J.M."/>
            <person name="Imachi H."/>
            <person name="Sousa D.Z."/>
        </authorList>
    </citation>
    <scope>NUCLEOTIDE SEQUENCE [LARGE SCALE GENOMIC DNA]</scope>
    <source>
        <strain evidence="1 2">HH</strain>
    </source>
</reference>
<dbReference type="EMBL" id="QFGA01000001">
    <property type="protein sequence ID" value="TEB08533.1"/>
    <property type="molecule type" value="Genomic_DNA"/>
</dbReference>
<dbReference type="SUPFAM" id="SSF47148">
    <property type="entry name" value="Diol dehydratase, gamma subunit"/>
    <property type="match status" value="1"/>
</dbReference>
<gene>
    <name evidence="1" type="primary">pduE</name>
    <name evidence="1" type="ORF">Psch_02097</name>
</gene>